<dbReference type="EMBL" id="BT138197">
    <property type="protein sequence ID" value="AFK37992.1"/>
    <property type="molecule type" value="mRNA"/>
</dbReference>
<accession>I3SCK0</accession>
<dbReference type="AlphaFoldDB" id="I3SCK0"/>
<reference evidence="1" key="1">
    <citation type="submission" date="2012-05" db="EMBL/GenBank/DDBJ databases">
        <authorList>
            <person name="Krishnakumar V."/>
            <person name="Cheung F."/>
            <person name="Xiao Y."/>
            <person name="Chan A."/>
            <person name="Moskal W.A."/>
            <person name="Town C.D."/>
        </authorList>
    </citation>
    <scope>NUCLEOTIDE SEQUENCE</scope>
</reference>
<proteinExistence type="evidence at transcript level"/>
<evidence type="ECO:0000313" key="1">
    <source>
        <dbReference type="EMBL" id="AFK37992.1"/>
    </source>
</evidence>
<protein>
    <submittedName>
        <fullName evidence="1">Uncharacterized protein</fullName>
    </submittedName>
</protein>
<name>I3SCK0_LOTJA</name>
<organism evidence="1">
    <name type="scientific">Lotus japonicus</name>
    <name type="common">Lotus corniculatus var. japonicus</name>
    <dbReference type="NCBI Taxonomy" id="34305"/>
    <lineage>
        <taxon>Eukaryota</taxon>
        <taxon>Viridiplantae</taxon>
        <taxon>Streptophyta</taxon>
        <taxon>Embryophyta</taxon>
        <taxon>Tracheophyta</taxon>
        <taxon>Spermatophyta</taxon>
        <taxon>Magnoliopsida</taxon>
        <taxon>eudicotyledons</taxon>
        <taxon>Gunneridae</taxon>
        <taxon>Pentapetalae</taxon>
        <taxon>rosids</taxon>
        <taxon>fabids</taxon>
        <taxon>Fabales</taxon>
        <taxon>Fabaceae</taxon>
        <taxon>Papilionoideae</taxon>
        <taxon>50 kb inversion clade</taxon>
        <taxon>NPAAA clade</taxon>
        <taxon>Hologalegina</taxon>
        <taxon>robinioid clade</taxon>
        <taxon>Loteae</taxon>
        <taxon>Lotus</taxon>
    </lineage>
</organism>
<sequence length="68" mass="8169">MHLSPYCRTDPGRTGVIQVYGNINMMETIIIRVFNLKYFICPIMRVEKYVKRRVCSGKLYIKKWKCQH</sequence>